<dbReference type="EMBL" id="BPVZ01000031">
    <property type="protein sequence ID" value="GKV09874.1"/>
    <property type="molecule type" value="Genomic_DNA"/>
</dbReference>
<proteinExistence type="predicted"/>
<accession>A0AAV5J5H9</accession>
<evidence type="ECO:0000313" key="2">
    <source>
        <dbReference type="Proteomes" id="UP001054252"/>
    </source>
</evidence>
<comment type="caution">
    <text evidence="1">The sequence shown here is derived from an EMBL/GenBank/DDBJ whole genome shotgun (WGS) entry which is preliminary data.</text>
</comment>
<organism evidence="1 2">
    <name type="scientific">Rubroshorea leprosula</name>
    <dbReference type="NCBI Taxonomy" id="152421"/>
    <lineage>
        <taxon>Eukaryota</taxon>
        <taxon>Viridiplantae</taxon>
        <taxon>Streptophyta</taxon>
        <taxon>Embryophyta</taxon>
        <taxon>Tracheophyta</taxon>
        <taxon>Spermatophyta</taxon>
        <taxon>Magnoliopsida</taxon>
        <taxon>eudicotyledons</taxon>
        <taxon>Gunneridae</taxon>
        <taxon>Pentapetalae</taxon>
        <taxon>rosids</taxon>
        <taxon>malvids</taxon>
        <taxon>Malvales</taxon>
        <taxon>Dipterocarpaceae</taxon>
        <taxon>Rubroshorea</taxon>
    </lineage>
</organism>
<evidence type="ECO:0000313" key="1">
    <source>
        <dbReference type="EMBL" id="GKV09874.1"/>
    </source>
</evidence>
<keyword evidence="2" id="KW-1185">Reference proteome</keyword>
<protein>
    <submittedName>
        <fullName evidence="1">Uncharacterized protein</fullName>
    </submittedName>
</protein>
<sequence>MIFPVMQSINGFIATSSERLDGWPLEHKQRITTRWTMRT</sequence>
<reference evidence="1 2" key="1">
    <citation type="journal article" date="2021" name="Commun. Biol.">
        <title>The genome of Shorea leprosula (Dipterocarpaceae) highlights the ecological relevance of drought in aseasonal tropical rainforests.</title>
        <authorList>
            <person name="Ng K.K.S."/>
            <person name="Kobayashi M.J."/>
            <person name="Fawcett J.A."/>
            <person name="Hatakeyama M."/>
            <person name="Paape T."/>
            <person name="Ng C.H."/>
            <person name="Ang C.C."/>
            <person name="Tnah L.H."/>
            <person name="Lee C.T."/>
            <person name="Nishiyama T."/>
            <person name="Sese J."/>
            <person name="O'Brien M.J."/>
            <person name="Copetti D."/>
            <person name="Mohd Noor M.I."/>
            <person name="Ong R.C."/>
            <person name="Putra M."/>
            <person name="Sireger I.Z."/>
            <person name="Indrioko S."/>
            <person name="Kosugi Y."/>
            <person name="Izuno A."/>
            <person name="Isagi Y."/>
            <person name="Lee S.L."/>
            <person name="Shimizu K.K."/>
        </authorList>
    </citation>
    <scope>NUCLEOTIDE SEQUENCE [LARGE SCALE GENOMIC DNA]</scope>
    <source>
        <strain evidence="1">214</strain>
    </source>
</reference>
<dbReference type="AlphaFoldDB" id="A0AAV5J5H9"/>
<gene>
    <name evidence="1" type="ORF">SLEP1_g21313</name>
</gene>
<name>A0AAV5J5H9_9ROSI</name>
<dbReference type="Proteomes" id="UP001054252">
    <property type="component" value="Unassembled WGS sequence"/>
</dbReference>